<protein>
    <recommendedName>
        <fullName evidence="1">DNA-dependent protein kinase catalytic subunit CC5 domain-containing protein</fullName>
    </recommendedName>
</protein>
<sequence length="76" mass="8461">FSGKDPNSKDNSVGIQLLGIVMANDLPPYDPQCGIQSSEYFQALVNNMSFVRYKEVYAAAAEVLGLILRYVMEKKN</sequence>
<reference evidence="2 3" key="1">
    <citation type="submission" date="2023-05" db="EMBL/GenBank/DDBJ databases">
        <title>B98-5 Cell Line De Novo Hybrid Assembly: An Optical Mapping Approach.</title>
        <authorList>
            <person name="Kananen K."/>
            <person name="Auerbach J.A."/>
            <person name="Kautto E."/>
            <person name="Blachly J.S."/>
        </authorList>
    </citation>
    <scope>NUCLEOTIDE SEQUENCE [LARGE SCALE GENOMIC DNA]</scope>
    <source>
        <strain evidence="2">B95-8</strain>
        <tissue evidence="2">Cell line</tissue>
    </source>
</reference>
<dbReference type="Proteomes" id="UP001266305">
    <property type="component" value="Unassembled WGS sequence"/>
</dbReference>
<evidence type="ECO:0000259" key="1">
    <source>
        <dbReference type="Pfam" id="PF19704"/>
    </source>
</evidence>
<proteinExistence type="predicted"/>
<feature type="non-terminal residue" evidence="2">
    <location>
        <position position="76"/>
    </location>
</feature>
<evidence type="ECO:0000313" key="3">
    <source>
        <dbReference type="Proteomes" id="UP001266305"/>
    </source>
</evidence>
<dbReference type="EMBL" id="JASSZA010000013">
    <property type="protein sequence ID" value="KAK2094821.1"/>
    <property type="molecule type" value="Genomic_DNA"/>
</dbReference>
<organism evidence="2 3">
    <name type="scientific">Saguinus oedipus</name>
    <name type="common">Cotton-top tamarin</name>
    <name type="synonym">Oedipomidas oedipus</name>
    <dbReference type="NCBI Taxonomy" id="9490"/>
    <lineage>
        <taxon>Eukaryota</taxon>
        <taxon>Metazoa</taxon>
        <taxon>Chordata</taxon>
        <taxon>Craniata</taxon>
        <taxon>Vertebrata</taxon>
        <taxon>Euteleostomi</taxon>
        <taxon>Mammalia</taxon>
        <taxon>Eutheria</taxon>
        <taxon>Euarchontoglires</taxon>
        <taxon>Primates</taxon>
        <taxon>Haplorrhini</taxon>
        <taxon>Platyrrhini</taxon>
        <taxon>Cebidae</taxon>
        <taxon>Callitrichinae</taxon>
        <taxon>Saguinus</taxon>
    </lineage>
</organism>
<keyword evidence="3" id="KW-1185">Reference proteome</keyword>
<gene>
    <name evidence="2" type="ORF">P7K49_026237</name>
</gene>
<evidence type="ECO:0000313" key="2">
    <source>
        <dbReference type="EMBL" id="KAK2094821.1"/>
    </source>
</evidence>
<dbReference type="Pfam" id="PF19704">
    <property type="entry name" value="DNAPKcs_CC5"/>
    <property type="match status" value="1"/>
</dbReference>
<accession>A0ABQ9UD22</accession>
<feature type="non-terminal residue" evidence="2">
    <location>
        <position position="1"/>
    </location>
</feature>
<dbReference type="InterPro" id="IPR045581">
    <property type="entry name" value="DNAPKcs_CC5"/>
</dbReference>
<feature type="domain" description="DNA-dependent protein kinase catalytic subunit CC5" evidence="1">
    <location>
        <begin position="1"/>
        <end position="76"/>
    </location>
</feature>
<name>A0ABQ9UD22_SAGOE</name>
<comment type="caution">
    <text evidence="2">The sequence shown here is derived from an EMBL/GenBank/DDBJ whole genome shotgun (WGS) entry which is preliminary data.</text>
</comment>